<evidence type="ECO:0000256" key="4">
    <source>
        <dbReference type="ARBA" id="ARBA00022833"/>
    </source>
</evidence>
<evidence type="ECO:0000256" key="1">
    <source>
        <dbReference type="ARBA" id="ARBA00001947"/>
    </source>
</evidence>
<comment type="caution">
    <text evidence="6">The sequence shown here is derived from an EMBL/GenBank/DDBJ whole genome shotgun (WGS) entry which is preliminary data.</text>
</comment>
<dbReference type="SMART" id="SM00849">
    <property type="entry name" value="Lactamase_B"/>
    <property type="match status" value="1"/>
</dbReference>
<keyword evidence="3 6" id="KW-0378">Hydrolase</keyword>
<evidence type="ECO:0000313" key="6">
    <source>
        <dbReference type="EMBL" id="RLE12153.1"/>
    </source>
</evidence>
<dbReference type="SUPFAM" id="SSF56281">
    <property type="entry name" value="Metallo-hydrolase/oxidoreductase"/>
    <property type="match status" value="1"/>
</dbReference>
<reference evidence="6 7" key="1">
    <citation type="submission" date="2018-06" db="EMBL/GenBank/DDBJ databases">
        <title>Extensive metabolic versatility and redundancy in microbially diverse, dynamic hydrothermal sediments.</title>
        <authorList>
            <person name="Dombrowski N."/>
            <person name="Teske A."/>
            <person name="Baker B.J."/>
        </authorList>
    </citation>
    <scope>NUCLEOTIDE SEQUENCE [LARGE SCALE GENOMIC DNA]</scope>
    <source>
        <strain evidence="6">B3_G15</strain>
    </source>
</reference>
<feature type="domain" description="Metallo-beta-lactamase" evidence="5">
    <location>
        <begin position="12"/>
        <end position="189"/>
    </location>
</feature>
<evidence type="ECO:0000313" key="7">
    <source>
        <dbReference type="Proteomes" id="UP000280417"/>
    </source>
</evidence>
<gene>
    <name evidence="6" type="ORF">DRJ04_06705</name>
</gene>
<dbReference type="GO" id="GO:0016787">
    <property type="term" value="F:hydrolase activity"/>
    <property type="evidence" value="ECO:0007669"/>
    <property type="project" value="UniProtKB-KW"/>
</dbReference>
<proteinExistence type="predicted"/>
<dbReference type="GO" id="GO:0046872">
    <property type="term" value="F:metal ion binding"/>
    <property type="evidence" value="ECO:0007669"/>
    <property type="project" value="UniProtKB-KW"/>
</dbReference>
<dbReference type="InterPro" id="IPR001279">
    <property type="entry name" value="Metallo-B-lactamas"/>
</dbReference>
<sequence>MFLRKIVVGEFEVNCYIIAEEEKGKGLIIDPGGNSQAILDVVKKNKLEILYIIATHAHIDHIADIETVRDFTGAQFLLHPLDVPFLKDPDLNLSSLIQTPRVFSPPEKLVEDGERLKVGKIELEVLHTPGHTPGSISLKMDRCIFTGDTLFCRGVGRVDLPGGDWQALQKSIREKIFPLPDDIKVFPGHGPESIIEKERRENPFFK</sequence>
<protein>
    <submittedName>
        <fullName evidence="6">MBL fold metallo-hydrolase</fullName>
    </submittedName>
</protein>
<evidence type="ECO:0000256" key="2">
    <source>
        <dbReference type="ARBA" id="ARBA00022723"/>
    </source>
</evidence>
<dbReference type="Proteomes" id="UP000280417">
    <property type="component" value="Unassembled WGS sequence"/>
</dbReference>
<dbReference type="AlphaFoldDB" id="A0A662DCW1"/>
<evidence type="ECO:0000259" key="5">
    <source>
        <dbReference type="SMART" id="SM00849"/>
    </source>
</evidence>
<keyword evidence="2" id="KW-0479">Metal-binding</keyword>
<comment type="cofactor">
    <cofactor evidence="1">
        <name>Zn(2+)</name>
        <dbReference type="ChEBI" id="CHEBI:29105"/>
    </cofactor>
</comment>
<dbReference type="Pfam" id="PF00753">
    <property type="entry name" value="Lactamase_B"/>
    <property type="match status" value="1"/>
</dbReference>
<keyword evidence="4" id="KW-0862">Zinc</keyword>
<accession>A0A662DCW1</accession>
<dbReference type="EMBL" id="QMQA01000187">
    <property type="protein sequence ID" value="RLE12153.1"/>
    <property type="molecule type" value="Genomic_DNA"/>
</dbReference>
<evidence type="ECO:0000256" key="3">
    <source>
        <dbReference type="ARBA" id="ARBA00022801"/>
    </source>
</evidence>
<dbReference type="PANTHER" id="PTHR46233:SF3">
    <property type="entry name" value="HYDROXYACYLGLUTATHIONE HYDROLASE GLOC"/>
    <property type="match status" value="1"/>
</dbReference>
<dbReference type="InterPro" id="IPR051453">
    <property type="entry name" value="MBL_Glyoxalase_II"/>
</dbReference>
<dbReference type="PANTHER" id="PTHR46233">
    <property type="entry name" value="HYDROXYACYLGLUTATHIONE HYDROLASE GLOC"/>
    <property type="match status" value="1"/>
</dbReference>
<organism evidence="6 7">
    <name type="scientific">Aerophobetes bacterium</name>
    <dbReference type="NCBI Taxonomy" id="2030807"/>
    <lineage>
        <taxon>Bacteria</taxon>
        <taxon>Candidatus Aerophobota</taxon>
    </lineage>
</organism>
<dbReference type="CDD" id="cd06262">
    <property type="entry name" value="metallo-hydrolase-like_MBL-fold"/>
    <property type="match status" value="1"/>
</dbReference>
<name>A0A662DCW1_UNCAE</name>
<dbReference type="InterPro" id="IPR036866">
    <property type="entry name" value="RibonucZ/Hydroxyglut_hydro"/>
</dbReference>
<dbReference type="Gene3D" id="3.60.15.10">
    <property type="entry name" value="Ribonuclease Z/Hydroxyacylglutathione hydrolase-like"/>
    <property type="match status" value="1"/>
</dbReference>